<organism evidence="1 2">
    <name type="scientific">Biomphalaria pfeifferi</name>
    <name type="common">Bloodfluke planorb</name>
    <name type="synonym">Freshwater snail</name>
    <dbReference type="NCBI Taxonomy" id="112525"/>
    <lineage>
        <taxon>Eukaryota</taxon>
        <taxon>Metazoa</taxon>
        <taxon>Spiralia</taxon>
        <taxon>Lophotrochozoa</taxon>
        <taxon>Mollusca</taxon>
        <taxon>Gastropoda</taxon>
        <taxon>Heterobranchia</taxon>
        <taxon>Euthyneura</taxon>
        <taxon>Panpulmonata</taxon>
        <taxon>Hygrophila</taxon>
        <taxon>Lymnaeoidea</taxon>
        <taxon>Planorbidae</taxon>
        <taxon>Biomphalaria</taxon>
    </lineage>
</organism>
<evidence type="ECO:0008006" key="3">
    <source>
        <dbReference type="Google" id="ProtNLM"/>
    </source>
</evidence>
<evidence type="ECO:0000313" key="1">
    <source>
        <dbReference type="EMBL" id="KAK0069253.1"/>
    </source>
</evidence>
<protein>
    <recommendedName>
        <fullName evidence="3">C-type lectin domain-containing protein</fullName>
    </recommendedName>
</protein>
<feature type="non-terminal residue" evidence="1">
    <location>
        <position position="66"/>
    </location>
</feature>
<accession>A0AAD8CAR5</accession>
<feature type="non-terminal residue" evidence="1">
    <location>
        <position position="1"/>
    </location>
</feature>
<dbReference type="InterPro" id="IPR016187">
    <property type="entry name" value="CTDL_fold"/>
</dbReference>
<dbReference type="EMBL" id="JASAOG010000003">
    <property type="protein sequence ID" value="KAK0069253.1"/>
    <property type="molecule type" value="Genomic_DNA"/>
</dbReference>
<sequence>TTWLGGADIYKNRTFQWTLNETVVSSQYLSISSNSSRDALVWRKTSDEMFYEDRNSTELYSFVCQT</sequence>
<keyword evidence="2" id="KW-1185">Reference proteome</keyword>
<comment type="caution">
    <text evidence="1">The sequence shown here is derived from an EMBL/GenBank/DDBJ whole genome shotgun (WGS) entry which is preliminary data.</text>
</comment>
<gene>
    <name evidence="1" type="ORF">Bpfe_001435</name>
</gene>
<dbReference type="SUPFAM" id="SSF56436">
    <property type="entry name" value="C-type lectin-like"/>
    <property type="match status" value="1"/>
</dbReference>
<reference evidence="1" key="2">
    <citation type="submission" date="2023-04" db="EMBL/GenBank/DDBJ databases">
        <authorList>
            <person name="Bu L."/>
            <person name="Lu L."/>
            <person name="Laidemitt M.R."/>
            <person name="Zhang S.M."/>
            <person name="Mutuku M."/>
            <person name="Mkoji G."/>
            <person name="Steinauer M."/>
            <person name="Loker E.S."/>
        </authorList>
    </citation>
    <scope>NUCLEOTIDE SEQUENCE</scope>
    <source>
        <strain evidence="1">KasaAsao</strain>
        <tissue evidence="1">Whole Snail</tissue>
    </source>
</reference>
<proteinExistence type="predicted"/>
<dbReference type="Proteomes" id="UP001233172">
    <property type="component" value="Unassembled WGS sequence"/>
</dbReference>
<name>A0AAD8CAR5_BIOPF</name>
<dbReference type="AlphaFoldDB" id="A0AAD8CAR5"/>
<evidence type="ECO:0000313" key="2">
    <source>
        <dbReference type="Proteomes" id="UP001233172"/>
    </source>
</evidence>
<reference evidence="1" key="1">
    <citation type="journal article" date="2023" name="PLoS Negl. Trop. Dis.">
        <title>A genome sequence for Biomphalaria pfeifferi, the major vector snail for the human-infecting parasite Schistosoma mansoni.</title>
        <authorList>
            <person name="Bu L."/>
            <person name="Lu L."/>
            <person name="Laidemitt M.R."/>
            <person name="Zhang S.M."/>
            <person name="Mutuku M."/>
            <person name="Mkoji G."/>
            <person name="Steinauer M."/>
            <person name="Loker E.S."/>
        </authorList>
    </citation>
    <scope>NUCLEOTIDE SEQUENCE</scope>
    <source>
        <strain evidence="1">KasaAsao</strain>
    </source>
</reference>